<dbReference type="InterPro" id="IPR037873">
    <property type="entry name" value="BamE-like"/>
</dbReference>
<evidence type="ECO:0000256" key="1">
    <source>
        <dbReference type="ARBA" id="ARBA00022729"/>
    </source>
</evidence>
<keyword evidence="4" id="KW-1185">Reference proteome</keyword>
<dbReference type="EMBL" id="SOML01000001">
    <property type="protein sequence ID" value="TFD98511.1"/>
    <property type="molecule type" value="Genomic_DNA"/>
</dbReference>
<proteinExistence type="predicted"/>
<reference evidence="3 4" key="1">
    <citation type="submission" date="2019-03" db="EMBL/GenBank/DDBJ databases">
        <title>San Antonio Military Medical Center submission to MRSN (WRAIR), pending publication.</title>
        <authorList>
            <person name="Blyth D.M."/>
            <person name="Mccarthy S.L."/>
            <person name="Schall S.E."/>
            <person name="Stam J.A."/>
            <person name="Ong A.C."/>
            <person name="Mcgann P.T."/>
        </authorList>
    </citation>
    <scope>NUCLEOTIDE SEQUENCE [LARGE SCALE GENOMIC DNA]</scope>
    <source>
        <strain evidence="3 4">MRSN571793</strain>
    </source>
</reference>
<dbReference type="OrthoDB" id="997482at2"/>
<comment type="caution">
    <text evidence="3">The sequence shown here is derived from an EMBL/GenBank/DDBJ whole genome shotgun (WGS) entry which is preliminary data.</text>
</comment>
<name>A0A4Y8L890_9BACT</name>
<dbReference type="PROSITE" id="PS51257">
    <property type="entry name" value="PROKAR_LIPOPROTEIN"/>
    <property type="match status" value="1"/>
</dbReference>
<accession>A0A4Y8L890</accession>
<evidence type="ECO:0000313" key="4">
    <source>
        <dbReference type="Proteomes" id="UP000297861"/>
    </source>
</evidence>
<dbReference type="AlphaFoldDB" id="A0A4Y8L890"/>
<keyword evidence="1 2" id="KW-0732">Signal</keyword>
<feature type="chain" id="PRO_5021440966" description="Outer membrane protein assembly factor BamE" evidence="2">
    <location>
        <begin position="19"/>
        <end position="94"/>
    </location>
</feature>
<dbReference type="Gene3D" id="3.30.1450.10">
    <property type="match status" value="1"/>
</dbReference>
<dbReference type="RefSeq" id="WP_026625014.1">
    <property type="nucleotide sequence ID" value="NZ_AP028867.1"/>
</dbReference>
<feature type="signal peptide" evidence="2">
    <location>
        <begin position="1"/>
        <end position="18"/>
    </location>
</feature>
<evidence type="ECO:0008006" key="5">
    <source>
        <dbReference type="Google" id="ProtNLM"/>
    </source>
</evidence>
<evidence type="ECO:0000256" key="2">
    <source>
        <dbReference type="SAM" id="SignalP"/>
    </source>
</evidence>
<evidence type="ECO:0000313" key="3">
    <source>
        <dbReference type="EMBL" id="TFD98511.1"/>
    </source>
</evidence>
<organism evidence="3 4">
    <name type="scientific">Dysgonomonas capnocytophagoides</name>
    <dbReference type="NCBI Taxonomy" id="45254"/>
    <lineage>
        <taxon>Bacteria</taxon>
        <taxon>Pseudomonadati</taxon>
        <taxon>Bacteroidota</taxon>
        <taxon>Bacteroidia</taxon>
        <taxon>Bacteroidales</taxon>
        <taxon>Dysgonomonadaceae</taxon>
        <taxon>Dysgonomonas</taxon>
    </lineage>
</organism>
<protein>
    <recommendedName>
        <fullName evidence="5">Outer membrane protein assembly factor BamE</fullName>
    </recommendedName>
</protein>
<sequence length="94" mass="11221">MKKVLLAFFVMTLLSACGGLKTYNSALKQIELGMTKEQVVSLMGQDYQTSGKIYENNKEYETIEYKDMYKFHWIFEFADNSLYKWYKETEDQRK</sequence>
<dbReference type="Proteomes" id="UP000297861">
    <property type="component" value="Unassembled WGS sequence"/>
</dbReference>
<gene>
    <name evidence="3" type="ORF">E2605_00065</name>
</gene>